<keyword evidence="1" id="KW-0479">Metal-binding</keyword>
<gene>
    <name evidence="7" type="ORF">MGAL_10B060499</name>
</gene>
<comment type="caution">
    <text evidence="7">The sequence shown here is derived from an EMBL/GenBank/DDBJ whole genome shotgun (WGS) entry which is preliminary data.</text>
</comment>
<keyword evidence="3" id="KW-0862">Zinc</keyword>
<evidence type="ECO:0000256" key="2">
    <source>
        <dbReference type="ARBA" id="ARBA00022801"/>
    </source>
</evidence>
<keyword evidence="4" id="KW-1015">Disulfide bond</keyword>
<dbReference type="Pfam" id="PF17771">
    <property type="entry name" value="ADAMTS_CR_2"/>
    <property type="match status" value="1"/>
</dbReference>
<dbReference type="GO" id="GO:0046872">
    <property type="term" value="F:metal ion binding"/>
    <property type="evidence" value="ECO:0007669"/>
    <property type="project" value="UniProtKB-KW"/>
</dbReference>
<dbReference type="InterPro" id="IPR041645">
    <property type="entry name" value="ADAMTS_CR_2"/>
</dbReference>
<evidence type="ECO:0000259" key="6">
    <source>
        <dbReference type="Pfam" id="PF17771"/>
    </source>
</evidence>
<proteinExistence type="predicted"/>
<dbReference type="AlphaFoldDB" id="A0A8B6CA37"/>
<keyword evidence="2" id="KW-0378">Hydrolase</keyword>
<feature type="domain" description="ADAMTS cysteine-rich" evidence="6">
    <location>
        <begin position="94"/>
        <end position="162"/>
    </location>
</feature>
<evidence type="ECO:0000313" key="8">
    <source>
        <dbReference type="Proteomes" id="UP000596742"/>
    </source>
</evidence>
<evidence type="ECO:0000256" key="4">
    <source>
        <dbReference type="ARBA" id="ARBA00023157"/>
    </source>
</evidence>
<evidence type="ECO:0000256" key="1">
    <source>
        <dbReference type="ARBA" id="ARBA00022723"/>
    </source>
</evidence>
<protein>
    <recommendedName>
        <fullName evidence="6">ADAMTS cysteine-rich domain-containing protein</fullName>
    </recommendedName>
</protein>
<dbReference type="EMBL" id="UYJE01001326">
    <property type="protein sequence ID" value="VDI01265.1"/>
    <property type="molecule type" value="Genomic_DNA"/>
</dbReference>
<accession>A0A8B6CA37</accession>
<dbReference type="GO" id="GO:0016787">
    <property type="term" value="F:hydrolase activity"/>
    <property type="evidence" value="ECO:0007669"/>
    <property type="project" value="UniProtKB-KW"/>
</dbReference>
<evidence type="ECO:0000256" key="3">
    <source>
        <dbReference type="ARBA" id="ARBA00022833"/>
    </source>
</evidence>
<name>A0A8B6CA37_MYTGA</name>
<keyword evidence="5" id="KW-0325">Glycoprotein</keyword>
<dbReference type="OrthoDB" id="6097485at2759"/>
<evidence type="ECO:0000256" key="5">
    <source>
        <dbReference type="ARBA" id="ARBA00023180"/>
    </source>
</evidence>
<evidence type="ECO:0000313" key="7">
    <source>
        <dbReference type="EMBL" id="VDI01265.1"/>
    </source>
</evidence>
<dbReference type="Proteomes" id="UP000596742">
    <property type="component" value="Unassembled WGS sequence"/>
</dbReference>
<sequence length="212" mass="23030">MNVPVVVNVFSLSAMLDGDGNSCNGTDAYIISYSNSPQQDPNKATNPWKISTCSIDNFTLKIDALESSGNNCMKTLGANFDPTALTPYNQSLAGQFNDADALCVHIFGTSSYMCRGQYNGNYESICSVLWCLNQEKTFCRSAIAGSGTLCGNHKWCASGVCISDINDPAGNVNCLYGDLYPVMGVHVLTCTLMRLRIVKMSHYNVVIRDTQN</sequence>
<dbReference type="Gene3D" id="3.40.1620.60">
    <property type="match status" value="1"/>
</dbReference>
<keyword evidence="8" id="KW-1185">Reference proteome</keyword>
<reference evidence="7" key="1">
    <citation type="submission" date="2018-11" db="EMBL/GenBank/DDBJ databases">
        <authorList>
            <person name="Alioto T."/>
            <person name="Alioto T."/>
        </authorList>
    </citation>
    <scope>NUCLEOTIDE SEQUENCE</scope>
</reference>
<organism evidence="7 8">
    <name type="scientific">Mytilus galloprovincialis</name>
    <name type="common">Mediterranean mussel</name>
    <dbReference type="NCBI Taxonomy" id="29158"/>
    <lineage>
        <taxon>Eukaryota</taxon>
        <taxon>Metazoa</taxon>
        <taxon>Spiralia</taxon>
        <taxon>Lophotrochozoa</taxon>
        <taxon>Mollusca</taxon>
        <taxon>Bivalvia</taxon>
        <taxon>Autobranchia</taxon>
        <taxon>Pteriomorphia</taxon>
        <taxon>Mytilida</taxon>
        <taxon>Mytiloidea</taxon>
        <taxon>Mytilidae</taxon>
        <taxon>Mytilinae</taxon>
        <taxon>Mytilus</taxon>
    </lineage>
</organism>